<keyword evidence="5 6" id="KW-0472">Membrane</keyword>
<comment type="subcellular location">
    <subcellularLocation>
        <location evidence="1">Cell membrane</location>
        <topology evidence="1">Multi-pass membrane protein</topology>
    </subcellularLocation>
</comment>
<proteinExistence type="predicted"/>
<dbReference type="EMBL" id="HBUF01381295">
    <property type="protein sequence ID" value="CAG6730368.1"/>
    <property type="molecule type" value="Transcribed_RNA"/>
</dbReference>
<evidence type="ECO:0000256" key="3">
    <source>
        <dbReference type="ARBA" id="ARBA00022692"/>
    </source>
</evidence>
<reference evidence="7" key="1">
    <citation type="submission" date="2021-05" db="EMBL/GenBank/DDBJ databases">
        <authorList>
            <person name="Alioto T."/>
            <person name="Alioto T."/>
            <person name="Gomez Garrido J."/>
        </authorList>
    </citation>
    <scope>NUCLEOTIDE SEQUENCE</scope>
</reference>
<feature type="transmembrane region" description="Helical" evidence="6">
    <location>
        <begin position="111"/>
        <end position="129"/>
    </location>
</feature>
<protein>
    <submittedName>
        <fullName evidence="7">Uncharacterized protein</fullName>
    </submittedName>
</protein>
<evidence type="ECO:0000256" key="6">
    <source>
        <dbReference type="SAM" id="Phobius"/>
    </source>
</evidence>
<keyword evidence="4 6" id="KW-1133">Transmembrane helix</keyword>
<sequence>MVLAYFAMTTSDTYFLAYIFFTDHEQYRGKLGPKLYRIFSIIACMTRITFTVHLNESNKTQAKSGALNAHRMLMKNRKLPFKNQIMTFSCQQLHYSLPNESNEYFELSYSFLYKVICAIIMHLFFLLQFQLSMIPVKM</sequence>
<evidence type="ECO:0000256" key="2">
    <source>
        <dbReference type="ARBA" id="ARBA00022475"/>
    </source>
</evidence>
<accession>A0A8D8YK74</accession>
<name>A0A8D8YK74_9HEMI</name>
<keyword evidence="2" id="KW-1003">Cell membrane</keyword>
<dbReference type="AlphaFoldDB" id="A0A8D8YK74"/>
<dbReference type="GO" id="GO:0050909">
    <property type="term" value="P:sensory perception of taste"/>
    <property type="evidence" value="ECO:0007669"/>
    <property type="project" value="InterPro"/>
</dbReference>
<dbReference type="GO" id="GO:0005886">
    <property type="term" value="C:plasma membrane"/>
    <property type="evidence" value="ECO:0007669"/>
    <property type="project" value="UniProtKB-SubCell"/>
</dbReference>
<dbReference type="InterPro" id="IPR013604">
    <property type="entry name" value="7TM_chemorcpt"/>
</dbReference>
<evidence type="ECO:0000313" key="7">
    <source>
        <dbReference type="EMBL" id="CAG6730367.1"/>
    </source>
</evidence>
<dbReference type="EMBL" id="HBUF01381294">
    <property type="protein sequence ID" value="CAG6730367.1"/>
    <property type="molecule type" value="Transcribed_RNA"/>
</dbReference>
<evidence type="ECO:0000256" key="4">
    <source>
        <dbReference type="ARBA" id="ARBA00022989"/>
    </source>
</evidence>
<dbReference type="Pfam" id="PF08395">
    <property type="entry name" value="7tm_7"/>
    <property type="match status" value="1"/>
</dbReference>
<evidence type="ECO:0000256" key="1">
    <source>
        <dbReference type="ARBA" id="ARBA00004651"/>
    </source>
</evidence>
<keyword evidence="3 6" id="KW-0812">Transmembrane</keyword>
<dbReference type="EMBL" id="HBUF01381293">
    <property type="protein sequence ID" value="CAG6730366.1"/>
    <property type="molecule type" value="Transcribed_RNA"/>
</dbReference>
<evidence type="ECO:0000256" key="5">
    <source>
        <dbReference type="ARBA" id="ARBA00023136"/>
    </source>
</evidence>
<organism evidence="7">
    <name type="scientific">Cacopsylla melanoneura</name>
    <dbReference type="NCBI Taxonomy" id="428564"/>
    <lineage>
        <taxon>Eukaryota</taxon>
        <taxon>Metazoa</taxon>
        <taxon>Ecdysozoa</taxon>
        <taxon>Arthropoda</taxon>
        <taxon>Hexapoda</taxon>
        <taxon>Insecta</taxon>
        <taxon>Pterygota</taxon>
        <taxon>Neoptera</taxon>
        <taxon>Paraneoptera</taxon>
        <taxon>Hemiptera</taxon>
        <taxon>Sternorrhyncha</taxon>
        <taxon>Psylloidea</taxon>
        <taxon>Psyllidae</taxon>
        <taxon>Psyllinae</taxon>
        <taxon>Cacopsylla</taxon>
    </lineage>
</organism>